<name>A0A0N0BJ21_9HYME</name>
<sequence>MVASAIMLVNEINNGRDPDTPQIFRKNSPLAAGRLIRPTRCQVKAGSPLAILSCRATARNAGFTQQGRGKGMAAVLSGLILPINREFTTFAAQPSFGRLRL</sequence>
<dbReference type="AlphaFoldDB" id="A0A0N0BJ21"/>
<organism evidence="1 2">
    <name type="scientific">Melipona quadrifasciata</name>
    <dbReference type="NCBI Taxonomy" id="166423"/>
    <lineage>
        <taxon>Eukaryota</taxon>
        <taxon>Metazoa</taxon>
        <taxon>Ecdysozoa</taxon>
        <taxon>Arthropoda</taxon>
        <taxon>Hexapoda</taxon>
        <taxon>Insecta</taxon>
        <taxon>Pterygota</taxon>
        <taxon>Neoptera</taxon>
        <taxon>Endopterygota</taxon>
        <taxon>Hymenoptera</taxon>
        <taxon>Apocrita</taxon>
        <taxon>Aculeata</taxon>
        <taxon>Apoidea</taxon>
        <taxon>Anthophila</taxon>
        <taxon>Apidae</taxon>
        <taxon>Melipona</taxon>
    </lineage>
</organism>
<gene>
    <name evidence="1" type="ORF">WN51_10326</name>
</gene>
<protein>
    <submittedName>
        <fullName evidence="1">Uncharacterized protein</fullName>
    </submittedName>
</protein>
<evidence type="ECO:0000313" key="1">
    <source>
        <dbReference type="EMBL" id="KOX78518.1"/>
    </source>
</evidence>
<reference evidence="1 2" key="1">
    <citation type="submission" date="2015-07" db="EMBL/GenBank/DDBJ databases">
        <title>The genome of Melipona quadrifasciata.</title>
        <authorList>
            <person name="Pan H."/>
            <person name="Kapheim K."/>
        </authorList>
    </citation>
    <scope>NUCLEOTIDE SEQUENCE [LARGE SCALE GENOMIC DNA]</scope>
    <source>
        <strain evidence="1">0111107301</strain>
        <tissue evidence="1">Whole body</tissue>
    </source>
</reference>
<dbReference type="EMBL" id="KQ435721">
    <property type="protein sequence ID" value="KOX78518.1"/>
    <property type="molecule type" value="Genomic_DNA"/>
</dbReference>
<dbReference type="Proteomes" id="UP000053105">
    <property type="component" value="Unassembled WGS sequence"/>
</dbReference>
<evidence type="ECO:0000313" key="2">
    <source>
        <dbReference type="Proteomes" id="UP000053105"/>
    </source>
</evidence>
<proteinExistence type="predicted"/>
<accession>A0A0N0BJ21</accession>
<keyword evidence="2" id="KW-1185">Reference proteome</keyword>